<dbReference type="Proteomes" id="UP000242715">
    <property type="component" value="Unassembled WGS sequence"/>
</dbReference>
<feature type="region of interest" description="Disordered" evidence="1">
    <location>
        <begin position="71"/>
        <end position="90"/>
    </location>
</feature>
<reference evidence="3" key="1">
    <citation type="journal article" date="2017" name="Front. Plant Sci.">
        <title>Climate Clever Clovers: New Paradigm to Reduce the Environmental Footprint of Ruminants by Breeding Low Methanogenic Forages Utilizing Haplotype Variation.</title>
        <authorList>
            <person name="Kaur P."/>
            <person name="Appels R."/>
            <person name="Bayer P.E."/>
            <person name="Keeble-Gagnere G."/>
            <person name="Wang J."/>
            <person name="Hirakawa H."/>
            <person name="Shirasawa K."/>
            <person name="Vercoe P."/>
            <person name="Stefanova K."/>
            <person name="Durmic Z."/>
            <person name="Nichols P."/>
            <person name="Revell C."/>
            <person name="Isobe S.N."/>
            <person name="Edwards D."/>
            <person name="Erskine W."/>
        </authorList>
    </citation>
    <scope>NUCLEOTIDE SEQUENCE [LARGE SCALE GENOMIC DNA]</scope>
    <source>
        <strain evidence="3">cv. Daliak</strain>
    </source>
</reference>
<keyword evidence="3" id="KW-1185">Reference proteome</keyword>
<dbReference type="AlphaFoldDB" id="A0A2Z6M822"/>
<accession>A0A2Z6M822</accession>
<evidence type="ECO:0000313" key="3">
    <source>
        <dbReference type="Proteomes" id="UP000242715"/>
    </source>
</evidence>
<gene>
    <name evidence="2" type="ORF">TSUD_35350</name>
</gene>
<proteinExistence type="predicted"/>
<sequence length="207" mass="23400">MMKNMRKISKRKRKNFLPVRRSSRYVNALWRKRESINILPIQVEGAGVNDEIFHIRVIEDSYGPMRIMVPQTHHREGRDDEGGSTEDEEEELFPAAEEVMEREDGHEKENLLALIPINNANNVCDSVTGNVSQGRFFREELEENSNQIIIDDNLNLNNEVVGEFMGGDLEERNSIALKANNLKDHVDLSDGPANSSNAYCVSQGGCG</sequence>
<dbReference type="EMBL" id="DF973232">
    <property type="protein sequence ID" value="GAU21572.1"/>
    <property type="molecule type" value="Genomic_DNA"/>
</dbReference>
<evidence type="ECO:0000313" key="2">
    <source>
        <dbReference type="EMBL" id="GAU21572.1"/>
    </source>
</evidence>
<name>A0A2Z6M822_TRISU</name>
<organism evidence="2 3">
    <name type="scientific">Trifolium subterraneum</name>
    <name type="common">Subterranean clover</name>
    <dbReference type="NCBI Taxonomy" id="3900"/>
    <lineage>
        <taxon>Eukaryota</taxon>
        <taxon>Viridiplantae</taxon>
        <taxon>Streptophyta</taxon>
        <taxon>Embryophyta</taxon>
        <taxon>Tracheophyta</taxon>
        <taxon>Spermatophyta</taxon>
        <taxon>Magnoliopsida</taxon>
        <taxon>eudicotyledons</taxon>
        <taxon>Gunneridae</taxon>
        <taxon>Pentapetalae</taxon>
        <taxon>rosids</taxon>
        <taxon>fabids</taxon>
        <taxon>Fabales</taxon>
        <taxon>Fabaceae</taxon>
        <taxon>Papilionoideae</taxon>
        <taxon>50 kb inversion clade</taxon>
        <taxon>NPAAA clade</taxon>
        <taxon>Hologalegina</taxon>
        <taxon>IRL clade</taxon>
        <taxon>Trifolieae</taxon>
        <taxon>Trifolium</taxon>
    </lineage>
</organism>
<protein>
    <submittedName>
        <fullName evidence="2">Uncharacterized protein</fullName>
    </submittedName>
</protein>
<evidence type="ECO:0000256" key="1">
    <source>
        <dbReference type="SAM" id="MobiDB-lite"/>
    </source>
</evidence>